<organism evidence="2 3">
    <name type="scientific">Plasmopara halstedii</name>
    <name type="common">Downy mildew of sunflower</name>
    <dbReference type="NCBI Taxonomy" id="4781"/>
    <lineage>
        <taxon>Eukaryota</taxon>
        <taxon>Sar</taxon>
        <taxon>Stramenopiles</taxon>
        <taxon>Oomycota</taxon>
        <taxon>Peronosporomycetes</taxon>
        <taxon>Peronosporales</taxon>
        <taxon>Peronosporaceae</taxon>
        <taxon>Plasmopara</taxon>
    </lineage>
</organism>
<dbReference type="AlphaFoldDB" id="A0A0P1AEE6"/>
<sequence length="109" mass="12890">MPQFTHPCSTFERRNNPNYRQQKHKGEDLFAKNDVNDMLGVFLGTRRQPAPVCQWLLRNHARRRRRWKSYVAHSNTHQPRYIDSASVCLCKKVIDAMIQSISQIHTLNE</sequence>
<accession>A0A0P1AEE6</accession>
<dbReference type="EMBL" id="CCYD01000349">
    <property type="protein sequence ID" value="CEG39154.1"/>
    <property type="molecule type" value="Genomic_DNA"/>
</dbReference>
<reference evidence="3" key="1">
    <citation type="submission" date="2014-09" db="EMBL/GenBank/DDBJ databases">
        <authorList>
            <person name="Sharma Rahul"/>
            <person name="Thines Marco"/>
        </authorList>
    </citation>
    <scope>NUCLEOTIDE SEQUENCE [LARGE SCALE GENOMIC DNA]</scope>
</reference>
<evidence type="ECO:0000256" key="1">
    <source>
        <dbReference type="SAM" id="MobiDB-lite"/>
    </source>
</evidence>
<evidence type="ECO:0000313" key="3">
    <source>
        <dbReference type="Proteomes" id="UP000054928"/>
    </source>
</evidence>
<protein>
    <submittedName>
        <fullName evidence="2">Uncharacterized protein</fullName>
    </submittedName>
</protein>
<dbReference type="RefSeq" id="XP_024575523.1">
    <property type="nucleotide sequence ID" value="XM_024724669.1"/>
</dbReference>
<evidence type="ECO:0000313" key="2">
    <source>
        <dbReference type="EMBL" id="CEG39154.1"/>
    </source>
</evidence>
<feature type="region of interest" description="Disordered" evidence="1">
    <location>
        <begin position="1"/>
        <end position="21"/>
    </location>
</feature>
<keyword evidence="3" id="KW-1185">Reference proteome</keyword>
<name>A0A0P1AEE6_PLAHL</name>
<dbReference type="GeneID" id="36404265"/>
<proteinExistence type="predicted"/>
<dbReference type="Proteomes" id="UP000054928">
    <property type="component" value="Unassembled WGS sequence"/>
</dbReference>